<dbReference type="Pfam" id="PF02836">
    <property type="entry name" value="Glyco_hydro_2_C"/>
    <property type="match status" value="1"/>
</dbReference>
<evidence type="ECO:0000259" key="2">
    <source>
        <dbReference type="Pfam" id="PF02836"/>
    </source>
</evidence>
<evidence type="ECO:0000313" key="4">
    <source>
        <dbReference type="EMBL" id="KAF2226482.1"/>
    </source>
</evidence>
<feature type="domain" description="Glycosyl hydrolases family 2 sugar binding" evidence="3">
    <location>
        <begin position="121"/>
        <end position="192"/>
    </location>
</feature>
<protein>
    <submittedName>
        <fullName evidence="4">Glycoside hydrolase superfamily</fullName>
    </submittedName>
</protein>
<dbReference type="PANTHER" id="PTHR42732:SF4">
    <property type="entry name" value="BETA-MANNOSIDASE"/>
    <property type="match status" value="1"/>
</dbReference>
<dbReference type="Gene3D" id="3.20.20.80">
    <property type="entry name" value="Glycosidases"/>
    <property type="match status" value="1"/>
</dbReference>
<keyword evidence="5" id="KW-1185">Reference proteome</keyword>
<dbReference type="InterPro" id="IPR051913">
    <property type="entry name" value="GH2_Domain-Containing"/>
</dbReference>
<proteinExistence type="inferred from homology"/>
<dbReference type="InterPro" id="IPR006104">
    <property type="entry name" value="Glyco_hydro_2_N"/>
</dbReference>
<dbReference type="AlphaFoldDB" id="A0A6A6GL42"/>
<evidence type="ECO:0000313" key="5">
    <source>
        <dbReference type="Proteomes" id="UP000799538"/>
    </source>
</evidence>
<accession>A0A6A6GL42</accession>
<comment type="similarity">
    <text evidence="1">Belongs to the glycosyl hydrolase 2 family.</text>
</comment>
<dbReference type="InterPro" id="IPR008979">
    <property type="entry name" value="Galactose-bd-like_sf"/>
</dbReference>
<sequence length="653" mass="72594">MVEMRQDEYPRPDFVREDLIWESLNGPWDFLFDDEDVGLSQQWHSKGVPSSVTVAAPDAAGDHSEAETITQKIAGGTQEFLKSNIFQRDAAKKTNEKCKITVPFVYQTVASGINEQGAHEVLWYERTISDIRDSQKDPQRLLLRFGAVDYEATVWVNGHYVGEHQGGHVPFDLDITDAVEVNPSHARLTVRVRDSTYDLTQPRGKQYWGAKPESIFYTPSSGIWQNVWLEAVPPARIADSSHGLVLRANNIGTGELEAEIAILGRRSGEKLSVELSASFAGVHISSQTKPLPREVDTVNFSLPLHISSKGQEKLPASAKSSLSDPVSFTSSLFLCTFLLNSRPLFQRLCLDQGYWSSTGMTPPSQSALKTDILLAQAMGFNGCRKHAKLEDPAFLHWADRLGFLVWSEMANAYKFSTTYMQRFDDEWTAAVRRDRNHPSIVAWTPVNESWGYTDLAGNVEQRAHIRSLIALTRALDPTRPVNDNCGWEHVGDEMTTFHDYADAEALGKTCGSLEGVLGEKAGRQVFCMEITDGQGRVVDEGARHREGAPVLCTEMGGVNVAKKEGGGEARDWGYTTAKDAGDLLRRVERLVMAAVGGGVLCGFVWTQLTDIEQETNGVYDIDRTEKLEAGKVKEIMERAEKLYFELLDKRLAS</sequence>
<evidence type="ECO:0000259" key="3">
    <source>
        <dbReference type="Pfam" id="PF02837"/>
    </source>
</evidence>
<name>A0A6A6GL42_9PEZI</name>
<reference evidence="5" key="1">
    <citation type="journal article" date="2020" name="Stud. Mycol.">
        <title>101 Dothideomycetes genomes: A test case for predicting lifestyles and emergence of pathogens.</title>
        <authorList>
            <person name="Haridas S."/>
            <person name="Albert R."/>
            <person name="Binder M."/>
            <person name="Bloem J."/>
            <person name="LaButti K."/>
            <person name="Salamov A."/>
            <person name="Andreopoulos B."/>
            <person name="Baker S."/>
            <person name="Barry K."/>
            <person name="Bills G."/>
            <person name="Bluhm B."/>
            <person name="Cannon C."/>
            <person name="Castanera R."/>
            <person name="Culley D."/>
            <person name="Daum C."/>
            <person name="Ezra D."/>
            <person name="Gonzalez J."/>
            <person name="Henrissat B."/>
            <person name="Kuo A."/>
            <person name="Liang C."/>
            <person name="Lipzen A."/>
            <person name="Lutzoni F."/>
            <person name="Magnuson J."/>
            <person name="Mondo S."/>
            <person name="Nolan M."/>
            <person name="Ohm R."/>
            <person name="Pangilinan J."/>
            <person name="Park H.-J."/>
            <person name="Ramirez L."/>
            <person name="Alfaro M."/>
            <person name="Sun H."/>
            <person name="Tritt A."/>
            <person name="Yoshinaga Y."/>
            <person name="Zwiers L.-H."/>
            <person name="Turgeon B."/>
            <person name="Goodwin S."/>
            <person name="Spatafora J."/>
            <person name="Crous P."/>
            <person name="Grigoriev I."/>
        </authorList>
    </citation>
    <scope>NUCLEOTIDE SEQUENCE [LARGE SCALE GENOMIC DNA]</scope>
    <source>
        <strain evidence="5">CECT 20119</strain>
    </source>
</reference>
<dbReference type="Pfam" id="PF02837">
    <property type="entry name" value="Glyco_hydro_2_N"/>
    <property type="match status" value="1"/>
</dbReference>
<evidence type="ECO:0000256" key="1">
    <source>
        <dbReference type="ARBA" id="ARBA00007401"/>
    </source>
</evidence>
<dbReference type="Gene3D" id="2.60.120.260">
    <property type="entry name" value="Galactose-binding domain-like"/>
    <property type="match status" value="1"/>
</dbReference>
<dbReference type="GO" id="GO:0005975">
    <property type="term" value="P:carbohydrate metabolic process"/>
    <property type="evidence" value="ECO:0007669"/>
    <property type="project" value="InterPro"/>
</dbReference>
<keyword evidence="4" id="KW-0378">Hydrolase</keyword>
<dbReference type="SUPFAM" id="SSF51445">
    <property type="entry name" value="(Trans)glycosidases"/>
    <property type="match status" value="1"/>
</dbReference>
<gene>
    <name evidence="4" type="ORF">BDZ85DRAFT_305560</name>
</gene>
<dbReference type="SUPFAM" id="SSF49785">
    <property type="entry name" value="Galactose-binding domain-like"/>
    <property type="match status" value="1"/>
</dbReference>
<dbReference type="EMBL" id="ML992502">
    <property type="protein sequence ID" value="KAF2226482.1"/>
    <property type="molecule type" value="Genomic_DNA"/>
</dbReference>
<dbReference type="Proteomes" id="UP000799538">
    <property type="component" value="Unassembled WGS sequence"/>
</dbReference>
<organism evidence="4 5">
    <name type="scientific">Elsinoe ampelina</name>
    <dbReference type="NCBI Taxonomy" id="302913"/>
    <lineage>
        <taxon>Eukaryota</taxon>
        <taxon>Fungi</taxon>
        <taxon>Dikarya</taxon>
        <taxon>Ascomycota</taxon>
        <taxon>Pezizomycotina</taxon>
        <taxon>Dothideomycetes</taxon>
        <taxon>Dothideomycetidae</taxon>
        <taxon>Myriangiales</taxon>
        <taxon>Elsinoaceae</taxon>
        <taxon>Elsinoe</taxon>
    </lineage>
</organism>
<dbReference type="InterPro" id="IPR017853">
    <property type="entry name" value="GH"/>
</dbReference>
<dbReference type="OrthoDB" id="20872at2759"/>
<feature type="domain" description="Glycoside hydrolase family 2 catalytic" evidence="2">
    <location>
        <begin position="366"/>
        <end position="482"/>
    </location>
</feature>
<dbReference type="GO" id="GO:0004553">
    <property type="term" value="F:hydrolase activity, hydrolyzing O-glycosyl compounds"/>
    <property type="evidence" value="ECO:0007669"/>
    <property type="project" value="InterPro"/>
</dbReference>
<dbReference type="InterPro" id="IPR006103">
    <property type="entry name" value="Glyco_hydro_2_cat"/>
</dbReference>
<dbReference type="PANTHER" id="PTHR42732">
    <property type="entry name" value="BETA-GALACTOSIDASE"/>
    <property type="match status" value="1"/>
</dbReference>